<dbReference type="InterPro" id="IPR014509">
    <property type="entry name" value="YjdF-like"/>
</dbReference>
<evidence type="ECO:0008006" key="5">
    <source>
        <dbReference type="Google" id="ProtNLM"/>
    </source>
</evidence>
<evidence type="ECO:0000313" key="3">
    <source>
        <dbReference type="EMBL" id="MBE7323906.1"/>
    </source>
</evidence>
<keyword evidence="2" id="KW-0812">Transmembrane</keyword>
<feature type="transmembrane region" description="Helical" evidence="2">
    <location>
        <begin position="50"/>
        <end position="70"/>
    </location>
</feature>
<evidence type="ECO:0000256" key="2">
    <source>
        <dbReference type="SAM" id="Phobius"/>
    </source>
</evidence>
<protein>
    <recommendedName>
        <fullName evidence="5">DUF2238 domain-containing protein</fullName>
    </recommendedName>
</protein>
<keyword evidence="2" id="KW-0472">Membrane</keyword>
<name>A0ABR9RQS0_9ACTN</name>
<feature type="transmembrane region" description="Helical" evidence="2">
    <location>
        <begin position="113"/>
        <end position="132"/>
    </location>
</feature>
<accession>A0ABR9RQS0</accession>
<dbReference type="RefSeq" id="WP_193637220.1">
    <property type="nucleotide sequence ID" value="NZ_JADCSA010000003.1"/>
</dbReference>
<dbReference type="Proteomes" id="UP000756387">
    <property type="component" value="Unassembled WGS sequence"/>
</dbReference>
<proteinExistence type="predicted"/>
<feature type="region of interest" description="Disordered" evidence="1">
    <location>
        <begin position="200"/>
        <end position="219"/>
    </location>
</feature>
<feature type="transmembrane region" description="Helical" evidence="2">
    <location>
        <begin position="16"/>
        <end position="38"/>
    </location>
</feature>
<evidence type="ECO:0000313" key="4">
    <source>
        <dbReference type="Proteomes" id="UP000756387"/>
    </source>
</evidence>
<organism evidence="3 4">
    <name type="scientific">Nocardioides malaquae</name>
    <dbReference type="NCBI Taxonomy" id="2773426"/>
    <lineage>
        <taxon>Bacteria</taxon>
        <taxon>Bacillati</taxon>
        <taxon>Actinomycetota</taxon>
        <taxon>Actinomycetes</taxon>
        <taxon>Propionibacteriales</taxon>
        <taxon>Nocardioidaceae</taxon>
        <taxon>Nocardioides</taxon>
    </lineage>
</organism>
<keyword evidence="2" id="KW-1133">Transmembrane helix</keyword>
<reference evidence="3 4" key="1">
    <citation type="submission" date="2020-10" db="EMBL/GenBank/DDBJ databases">
        <title>Nocardioides sp. isolated from sludge.</title>
        <authorList>
            <person name="Zhang X."/>
        </authorList>
    </citation>
    <scope>NUCLEOTIDE SEQUENCE [LARGE SCALE GENOMIC DNA]</scope>
    <source>
        <strain evidence="3 4">Y6</strain>
    </source>
</reference>
<sequence length="219" mass="23330">MSSGQERPVDEQRPPAWLVVATVAAKAALLLVVVQVALDPGWGNLEGKAPTARAITYPLLAVVVPLWHLLRGRFRPDRRYAWGADLLVTLPGFSDLLGNRWDLYDRVSWFDDAVHLVNTGFLAAAVLLLVGLAGARLRWRLAVAIAVGTTLSLVWELWEFTAFVAKGAESATAYADTLGDLTLGWLGAVAAAVAVGAPRAPDPVGTTSDAGRGSAPRTR</sequence>
<evidence type="ECO:0000256" key="1">
    <source>
        <dbReference type="SAM" id="MobiDB-lite"/>
    </source>
</evidence>
<feature type="transmembrane region" description="Helical" evidence="2">
    <location>
        <begin position="139"/>
        <end position="158"/>
    </location>
</feature>
<comment type="caution">
    <text evidence="3">The sequence shown here is derived from an EMBL/GenBank/DDBJ whole genome shotgun (WGS) entry which is preliminary data.</text>
</comment>
<dbReference type="EMBL" id="JADCSA010000003">
    <property type="protein sequence ID" value="MBE7323906.1"/>
    <property type="molecule type" value="Genomic_DNA"/>
</dbReference>
<gene>
    <name evidence="3" type="ORF">IEQ44_04485</name>
</gene>
<keyword evidence="4" id="KW-1185">Reference proteome</keyword>
<dbReference type="Pfam" id="PF09997">
    <property type="entry name" value="DUF2238"/>
    <property type="match status" value="1"/>
</dbReference>